<comment type="caution">
    <text evidence="12">The sequence shown here is derived from an EMBL/GenBank/DDBJ whole genome shotgun (WGS) entry which is preliminary data.</text>
</comment>
<keyword evidence="6" id="KW-0653">Protein transport</keyword>
<keyword evidence="7 10" id="KW-1133">Transmembrane helix</keyword>
<dbReference type="OrthoDB" id="9812912at2"/>
<comment type="subcellular location">
    <subcellularLocation>
        <location evidence="1">Cell inner membrane</location>
    </subcellularLocation>
</comment>
<gene>
    <name evidence="12" type="ORF">EKN06_12750</name>
</gene>
<evidence type="ECO:0000256" key="3">
    <source>
        <dbReference type="ARBA" id="ARBA00022475"/>
    </source>
</evidence>
<dbReference type="Gene3D" id="2.30.42.10">
    <property type="match status" value="1"/>
</dbReference>
<reference evidence="12 13" key="1">
    <citation type="submission" date="2018-12" db="EMBL/GenBank/DDBJ databases">
        <title>Croceicoccus ponticola sp. nov., a lipolytic bacterium isolated from seawater.</title>
        <authorList>
            <person name="Yoon J.-H."/>
        </authorList>
    </citation>
    <scope>NUCLEOTIDE SEQUENCE [LARGE SCALE GENOMIC DNA]</scope>
    <source>
        <strain evidence="12 13">GM-16</strain>
    </source>
</reference>
<dbReference type="Proteomes" id="UP000283003">
    <property type="component" value="Unassembled WGS sequence"/>
</dbReference>
<evidence type="ECO:0000313" key="12">
    <source>
        <dbReference type="EMBL" id="RVQ65791.1"/>
    </source>
</evidence>
<feature type="region of interest" description="Disordered" evidence="9">
    <location>
        <begin position="196"/>
        <end position="231"/>
    </location>
</feature>
<dbReference type="Pfam" id="PF13180">
    <property type="entry name" value="PDZ_2"/>
    <property type="match status" value="1"/>
</dbReference>
<evidence type="ECO:0000256" key="2">
    <source>
        <dbReference type="ARBA" id="ARBA00022448"/>
    </source>
</evidence>
<evidence type="ECO:0000256" key="8">
    <source>
        <dbReference type="ARBA" id="ARBA00023136"/>
    </source>
</evidence>
<dbReference type="SUPFAM" id="SSF50156">
    <property type="entry name" value="PDZ domain-like"/>
    <property type="match status" value="1"/>
</dbReference>
<feature type="compositionally biased region" description="Low complexity" evidence="9">
    <location>
        <begin position="196"/>
        <end position="209"/>
    </location>
</feature>
<dbReference type="InterPro" id="IPR036034">
    <property type="entry name" value="PDZ_sf"/>
</dbReference>
<evidence type="ECO:0000259" key="11">
    <source>
        <dbReference type="PROSITE" id="PS50106"/>
    </source>
</evidence>
<protein>
    <submittedName>
        <fullName evidence="12">PDZ domain-containing protein</fullName>
    </submittedName>
</protein>
<organism evidence="12 13">
    <name type="scientific">Croceicoccus ponticola</name>
    <dbReference type="NCBI Taxonomy" id="2217664"/>
    <lineage>
        <taxon>Bacteria</taxon>
        <taxon>Pseudomonadati</taxon>
        <taxon>Pseudomonadota</taxon>
        <taxon>Alphaproteobacteria</taxon>
        <taxon>Sphingomonadales</taxon>
        <taxon>Erythrobacteraceae</taxon>
        <taxon>Croceicoccus</taxon>
    </lineage>
</organism>
<sequence length="310" mass="32079">MPLVGTVPHEGCAWAAGAIDQPLRATHERGQNILRFVRTQSNGLRLGLPGLHDILWWLIAIGIVVAGVQLFWIAVTPVTPLGEWKPARVRLMDDSARSALMTGFDPFNRDVVAVASGPGATVAVITDLPLTLFGIRINTATGGGTAIVAGADGEQMVYRIGEDVMEGVTLSALAFDHVTLSRGGSSELLYLDQSKPAPTAAPASTDSVVPPAPAAPPPPPTSGLPAASLQQGIGFTPGRDGVAITAKGDGSIFRNAGLRSGDVLVSVNGKAVSGQQDLASFAGQVRPGSNLSLVVRRKGREVPLKIPVSE</sequence>
<evidence type="ECO:0000256" key="9">
    <source>
        <dbReference type="SAM" id="MobiDB-lite"/>
    </source>
</evidence>
<dbReference type="GO" id="GO:0015031">
    <property type="term" value="P:protein transport"/>
    <property type="evidence" value="ECO:0007669"/>
    <property type="project" value="UniProtKB-KW"/>
</dbReference>
<dbReference type="Gene3D" id="2.30.30.830">
    <property type="match status" value="1"/>
</dbReference>
<evidence type="ECO:0000313" key="13">
    <source>
        <dbReference type="Proteomes" id="UP000283003"/>
    </source>
</evidence>
<keyword evidence="13" id="KW-1185">Reference proteome</keyword>
<keyword evidence="8 10" id="KW-0472">Membrane</keyword>
<evidence type="ECO:0000256" key="6">
    <source>
        <dbReference type="ARBA" id="ARBA00022927"/>
    </source>
</evidence>
<keyword evidence="4" id="KW-0997">Cell inner membrane</keyword>
<accession>A0A437GVK4</accession>
<dbReference type="EMBL" id="RXOL01000006">
    <property type="protein sequence ID" value="RVQ65791.1"/>
    <property type="molecule type" value="Genomic_DNA"/>
</dbReference>
<keyword evidence="2" id="KW-0813">Transport</keyword>
<dbReference type="SMART" id="SM00228">
    <property type="entry name" value="PDZ"/>
    <property type="match status" value="1"/>
</dbReference>
<dbReference type="InterPro" id="IPR024961">
    <property type="entry name" value="T2SS_GspC_N"/>
</dbReference>
<proteinExistence type="predicted"/>
<evidence type="ECO:0000256" key="4">
    <source>
        <dbReference type="ARBA" id="ARBA00022519"/>
    </source>
</evidence>
<dbReference type="InterPro" id="IPR001478">
    <property type="entry name" value="PDZ"/>
</dbReference>
<dbReference type="AlphaFoldDB" id="A0A437GVK4"/>
<keyword evidence="3" id="KW-1003">Cell membrane</keyword>
<dbReference type="GO" id="GO:0005886">
    <property type="term" value="C:plasma membrane"/>
    <property type="evidence" value="ECO:0007669"/>
    <property type="project" value="UniProtKB-SubCell"/>
</dbReference>
<dbReference type="Pfam" id="PF11356">
    <property type="entry name" value="T2SSC"/>
    <property type="match status" value="1"/>
</dbReference>
<evidence type="ECO:0000256" key="5">
    <source>
        <dbReference type="ARBA" id="ARBA00022692"/>
    </source>
</evidence>
<name>A0A437GVK4_9SPHN</name>
<evidence type="ECO:0000256" key="7">
    <source>
        <dbReference type="ARBA" id="ARBA00022989"/>
    </source>
</evidence>
<feature type="domain" description="PDZ" evidence="11">
    <location>
        <begin position="232"/>
        <end position="299"/>
    </location>
</feature>
<dbReference type="PROSITE" id="PS50106">
    <property type="entry name" value="PDZ"/>
    <property type="match status" value="1"/>
</dbReference>
<evidence type="ECO:0000256" key="10">
    <source>
        <dbReference type="SAM" id="Phobius"/>
    </source>
</evidence>
<feature type="compositionally biased region" description="Pro residues" evidence="9">
    <location>
        <begin position="210"/>
        <end position="222"/>
    </location>
</feature>
<feature type="transmembrane region" description="Helical" evidence="10">
    <location>
        <begin position="54"/>
        <end position="75"/>
    </location>
</feature>
<evidence type="ECO:0000256" key="1">
    <source>
        <dbReference type="ARBA" id="ARBA00004533"/>
    </source>
</evidence>
<keyword evidence="5 10" id="KW-0812">Transmembrane</keyword>